<dbReference type="EC" id="3.1.3.25" evidence="7"/>
<dbReference type="CDD" id="cd01639">
    <property type="entry name" value="IMPase"/>
    <property type="match status" value="1"/>
</dbReference>
<proteinExistence type="inferred from homology"/>
<sequence length="271" mass="28680">MTDAPASLLPVALKAAEIASDLVRTRVPGLLTAKGDRDMASEVDYAVERAVRDYLRDRTPDIAILGEEEGITGDTTSDLLWAIDPVDGTANFVRGIPLCGFSIGLVHKGRPIVGVIDLPFLGTRYHAAQYTGAYVGDRRIQASMTTDLKDAIVAIGDYAVGEGAEAKNRLRLSLTERLAATVQRVRMLGSAAIDLAWVAEGKLDASITLSNKPWDTAAGVIIAREAGAKVTDQDGTNHTFDSTGTIASAASLTGDLASLLSSLEYGYKESN</sequence>
<dbReference type="RefSeq" id="WP_231328657.1">
    <property type="nucleotide sequence ID" value="NZ_CP059572.1"/>
</dbReference>
<comment type="catalytic activity">
    <reaction evidence="1 7">
        <text>a myo-inositol phosphate + H2O = myo-inositol + phosphate</text>
        <dbReference type="Rhea" id="RHEA:24056"/>
        <dbReference type="ChEBI" id="CHEBI:15377"/>
        <dbReference type="ChEBI" id="CHEBI:17268"/>
        <dbReference type="ChEBI" id="CHEBI:43474"/>
        <dbReference type="ChEBI" id="CHEBI:84139"/>
        <dbReference type="EC" id="3.1.3.25"/>
    </reaction>
</comment>
<evidence type="ECO:0000256" key="3">
    <source>
        <dbReference type="ARBA" id="ARBA00009759"/>
    </source>
</evidence>
<dbReference type="PANTHER" id="PTHR20854:SF4">
    <property type="entry name" value="INOSITOL-1-MONOPHOSPHATASE-RELATED"/>
    <property type="match status" value="1"/>
</dbReference>
<evidence type="ECO:0000256" key="2">
    <source>
        <dbReference type="ARBA" id="ARBA00001946"/>
    </source>
</evidence>
<keyword evidence="6 7" id="KW-0460">Magnesium</keyword>
<dbReference type="PRINTS" id="PR00377">
    <property type="entry name" value="IMPHPHTASES"/>
</dbReference>
<dbReference type="InterPro" id="IPR020583">
    <property type="entry name" value="Inositol_monoP_metal-BS"/>
</dbReference>
<dbReference type="PANTHER" id="PTHR20854">
    <property type="entry name" value="INOSITOL MONOPHOSPHATASE"/>
    <property type="match status" value="1"/>
</dbReference>
<dbReference type="PROSITE" id="PS00629">
    <property type="entry name" value="IMP_1"/>
    <property type="match status" value="1"/>
</dbReference>
<accession>A0ABX8QXT6</accession>
<dbReference type="Pfam" id="PF00459">
    <property type="entry name" value="Inositol_P"/>
    <property type="match status" value="1"/>
</dbReference>
<comment type="cofactor">
    <cofactor evidence="2 7">
        <name>Mg(2+)</name>
        <dbReference type="ChEBI" id="CHEBI:18420"/>
    </cofactor>
</comment>
<dbReference type="InterPro" id="IPR033942">
    <property type="entry name" value="IMPase"/>
</dbReference>
<evidence type="ECO:0000256" key="1">
    <source>
        <dbReference type="ARBA" id="ARBA00001033"/>
    </source>
</evidence>
<keyword evidence="9" id="KW-1185">Reference proteome</keyword>
<reference evidence="8" key="1">
    <citation type="submission" date="2020-07" db="EMBL/GenBank/DDBJ databases">
        <authorList>
            <person name="Tarantini F.S."/>
            <person name="Hong K.W."/>
            <person name="Chan K.G."/>
        </authorList>
    </citation>
    <scope>NUCLEOTIDE SEQUENCE</scope>
    <source>
        <strain evidence="8">32-07</strain>
    </source>
</reference>
<dbReference type="PROSITE" id="PS00630">
    <property type="entry name" value="IMP_2"/>
    <property type="match status" value="1"/>
</dbReference>
<dbReference type="InterPro" id="IPR000760">
    <property type="entry name" value="Inositol_monophosphatase-like"/>
</dbReference>
<evidence type="ECO:0000313" key="9">
    <source>
        <dbReference type="Proteomes" id="UP001049518"/>
    </source>
</evidence>
<keyword evidence="4 7" id="KW-0479">Metal-binding</keyword>
<name>A0ABX8QXT6_9ACTN</name>
<dbReference type="Gene3D" id="3.30.540.10">
    <property type="entry name" value="Fructose-1,6-Bisphosphatase, subunit A, domain 1"/>
    <property type="match status" value="1"/>
</dbReference>
<dbReference type="Gene3D" id="3.40.190.80">
    <property type="match status" value="1"/>
</dbReference>
<protein>
    <recommendedName>
        <fullName evidence="7">Inositol-1-monophosphatase</fullName>
        <ecNumber evidence="7">3.1.3.25</ecNumber>
    </recommendedName>
</protein>
<evidence type="ECO:0000256" key="4">
    <source>
        <dbReference type="ARBA" id="ARBA00022723"/>
    </source>
</evidence>
<evidence type="ECO:0000256" key="7">
    <source>
        <dbReference type="RuleBase" id="RU364068"/>
    </source>
</evidence>
<dbReference type="InterPro" id="IPR020550">
    <property type="entry name" value="Inositol_monophosphatase_CS"/>
</dbReference>
<dbReference type="EMBL" id="CP059572">
    <property type="protein sequence ID" value="QXJ22984.1"/>
    <property type="molecule type" value="Genomic_DNA"/>
</dbReference>
<evidence type="ECO:0000256" key="6">
    <source>
        <dbReference type="ARBA" id="ARBA00022842"/>
    </source>
</evidence>
<evidence type="ECO:0000313" key="8">
    <source>
        <dbReference type="EMBL" id="QXJ22984.1"/>
    </source>
</evidence>
<organism evidence="8 9">
    <name type="scientific">Actinomadura graeca</name>
    <dbReference type="NCBI Taxonomy" id="2750812"/>
    <lineage>
        <taxon>Bacteria</taxon>
        <taxon>Bacillati</taxon>
        <taxon>Actinomycetota</taxon>
        <taxon>Actinomycetes</taxon>
        <taxon>Streptosporangiales</taxon>
        <taxon>Thermomonosporaceae</taxon>
        <taxon>Actinomadura</taxon>
    </lineage>
</organism>
<dbReference type="Proteomes" id="UP001049518">
    <property type="component" value="Chromosome"/>
</dbReference>
<evidence type="ECO:0000256" key="5">
    <source>
        <dbReference type="ARBA" id="ARBA00022801"/>
    </source>
</evidence>
<keyword evidence="5 7" id="KW-0378">Hydrolase</keyword>
<comment type="similarity">
    <text evidence="3 7">Belongs to the inositol monophosphatase superfamily.</text>
</comment>
<dbReference type="SUPFAM" id="SSF56655">
    <property type="entry name" value="Carbohydrate phosphatase"/>
    <property type="match status" value="1"/>
</dbReference>
<gene>
    <name evidence="8" type="ORF">AGRA3207_004071</name>
</gene>